<gene>
    <name evidence="1" type="ORF">OA238_c09420</name>
</gene>
<accession>M9RG29</accession>
<sequence>MHSNNNTAADPEIQVMTTAMRTWKLAVWIMVSSTPGFAQGCVAPTVPFLPADPANIRTYADILRADFETYFADVQAYFRCLEQERNRAFVEAQEVTEAYARMLELLGE</sequence>
<reference evidence="1 2" key="1">
    <citation type="journal article" date="2013" name="PLoS ONE">
        <title>Poles Apart: Arctic and Antarctic Octadecabacter strains Share High Genome Plasticity and a New Type of Xanthorhodopsin.</title>
        <authorList>
            <person name="Vollmers J."/>
            <person name="Voget S."/>
            <person name="Dietrich S."/>
            <person name="Gollnow K."/>
            <person name="Smits M."/>
            <person name="Meyer K."/>
            <person name="Brinkhoff T."/>
            <person name="Simon M."/>
            <person name="Daniel R."/>
        </authorList>
    </citation>
    <scope>NUCLEOTIDE SEQUENCE [LARGE SCALE GENOMIC DNA]</scope>
    <source>
        <strain evidence="1 2">238</strain>
    </source>
</reference>
<dbReference type="AlphaFoldDB" id="M9RG29"/>
<protein>
    <submittedName>
        <fullName evidence="1">Uncharacterized protein</fullName>
    </submittedName>
</protein>
<keyword evidence="2" id="KW-1185">Reference proteome</keyword>
<dbReference type="eggNOG" id="ENOG5032RX2">
    <property type="taxonomic scope" value="Bacteria"/>
</dbReference>
<organism evidence="1 2">
    <name type="scientific">Octadecabacter arcticus 238</name>
    <dbReference type="NCBI Taxonomy" id="391616"/>
    <lineage>
        <taxon>Bacteria</taxon>
        <taxon>Pseudomonadati</taxon>
        <taxon>Pseudomonadota</taxon>
        <taxon>Alphaproteobacteria</taxon>
        <taxon>Rhodobacterales</taxon>
        <taxon>Roseobacteraceae</taxon>
        <taxon>Octadecabacter</taxon>
    </lineage>
</organism>
<dbReference type="EMBL" id="CP003742">
    <property type="protein sequence ID" value="AGI71142.1"/>
    <property type="molecule type" value="Genomic_DNA"/>
</dbReference>
<proteinExistence type="predicted"/>
<name>M9RG29_9RHOB</name>
<dbReference type="HOGENOM" id="CLU_174758_0_0_5"/>
<dbReference type="KEGG" id="oar:OA238_c09420"/>
<evidence type="ECO:0000313" key="1">
    <source>
        <dbReference type="EMBL" id="AGI71142.1"/>
    </source>
</evidence>
<evidence type="ECO:0000313" key="2">
    <source>
        <dbReference type="Proteomes" id="UP000004688"/>
    </source>
</evidence>
<dbReference type="Proteomes" id="UP000004688">
    <property type="component" value="Chromosome"/>
</dbReference>
<dbReference type="STRING" id="391616.OA238_c09420"/>